<dbReference type="AlphaFoldDB" id="A0A3N5XZC6"/>
<dbReference type="PANTHER" id="PTHR32089:SF119">
    <property type="entry name" value="METHYL-ACCEPTING CHEMOTAXIS PROTEIN CTPL"/>
    <property type="match status" value="1"/>
</dbReference>
<keyword evidence="5 10" id="KW-0472">Membrane</keyword>
<feature type="transmembrane region" description="Helical" evidence="10">
    <location>
        <begin position="7"/>
        <end position="29"/>
    </location>
</feature>
<evidence type="ECO:0000256" key="10">
    <source>
        <dbReference type="SAM" id="Phobius"/>
    </source>
</evidence>
<evidence type="ECO:0000256" key="3">
    <source>
        <dbReference type="ARBA" id="ARBA00022692"/>
    </source>
</evidence>
<dbReference type="Gene3D" id="1.10.287.950">
    <property type="entry name" value="Methyl-accepting chemotaxis protein"/>
    <property type="match status" value="1"/>
</dbReference>
<evidence type="ECO:0000313" key="13">
    <source>
        <dbReference type="Proteomes" id="UP000275281"/>
    </source>
</evidence>
<evidence type="ECO:0000256" key="1">
    <source>
        <dbReference type="ARBA" id="ARBA00004651"/>
    </source>
</evidence>
<evidence type="ECO:0000256" key="6">
    <source>
        <dbReference type="ARBA" id="ARBA00023224"/>
    </source>
</evidence>
<dbReference type="InterPro" id="IPR004089">
    <property type="entry name" value="MCPsignal_dom"/>
</dbReference>
<dbReference type="OrthoDB" id="2489132at2"/>
<dbReference type="PANTHER" id="PTHR32089">
    <property type="entry name" value="METHYL-ACCEPTING CHEMOTAXIS PROTEIN MCPB"/>
    <property type="match status" value="1"/>
</dbReference>
<evidence type="ECO:0000256" key="4">
    <source>
        <dbReference type="ARBA" id="ARBA00022989"/>
    </source>
</evidence>
<feature type="coiled-coil region" evidence="9">
    <location>
        <begin position="308"/>
        <end position="363"/>
    </location>
</feature>
<dbReference type="RefSeq" id="WP_124027984.1">
    <property type="nucleotide sequence ID" value="NZ_JBHRSN010000006.1"/>
</dbReference>
<sequence length="537" mass="57687">MKLQHKILALNIFIAASLFAISFTGLQVLKTASEKDNFARIEQIFKSAFTTISALEQLAQQGELTEAEAKQIATKLLIENKYHPSEYVYVTDEKLNFIAAPHDPQLHGTSFNDFKDANGASIGQIVARVTQRNPGEMVTYDWTSERDGEVVGLKSVAQKSDVWGWYVGTGISFKESNDRYWSTAIWLLSVSLVLTFIIAATIYRFGKTLAGSLGAEVKEVVSIVSDVSSGDLTSSKDNYPRESIAGSLTYMKTALKVVVQEILSVSQSLASQVSDTEQQSVELDHLTSSLENDTRSASTAVGQITIGLKNTAESINDSTQKLANAEKSGNEAKALTHNATDAIQQLEQNIHSAGDSVKQLASEVSSIEGVLTVIQGVAEQTNLLALNAAIEAARAGEQGRGFAVVADEVRQLASRTSESTKEIHNLIENLDRAAQQALSSVNSSVNASGAVVERSTSASAAIDGLLDAITEVAEKSKTIAADSTQQLAAAEAIDASLDEISDKTQKTALVARQAQQQTESLLEYSESLKVETDKFKV</sequence>
<dbReference type="InterPro" id="IPR004090">
    <property type="entry name" value="Chemotax_Me-accpt_rcpt"/>
</dbReference>
<dbReference type="Pfam" id="PF00015">
    <property type="entry name" value="MCPsignal"/>
    <property type="match status" value="1"/>
</dbReference>
<evidence type="ECO:0000256" key="9">
    <source>
        <dbReference type="SAM" id="Coils"/>
    </source>
</evidence>
<keyword evidence="3 10" id="KW-0812">Transmembrane</keyword>
<evidence type="ECO:0000313" key="12">
    <source>
        <dbReference type="EMBL" id="RPJ66627.1"/>
    </source>
</evidence>
<name>A0A3N5XZC6_9ALTE</name>
<dbReference type="PROSITE" id="PS50111">
    <property type="entry name" value="CHEMOTAXIS_TRANSDUC_2"/>
    <property type="match status" value="1"/>
</dbReference>
<gene>
    <name evidence="12" type="ORF">DRW07_11130</name>
</gene>
<evidence type="ECO:0000256" key="8">
    <source>
        <dbReference type="PROSITE-ProRule" id="PRU00284"/>
    </source>
</evidence>
<dbReference type="GO" id="GO:0006935">
    <property type="term" value="P:chemotaxis"/>
    <property type="evidence" value="ECO:0007669"/>
    <property type="project" value="InterPro"/>
</dbReference>
<keyword evidence="2" id="KW-1003">Cell membrane</keyword>
<evidence type="ECO:0000259" key="11">
    <source>
        <dbReference type="PROSITE" id="PS50111"/>
    </source>
</evidence>
<protein>
    <submittedName>
        <fullName evidence="12">Methyl-accepting chemotaxis protein</fullName>
    </submittedName>
</protein>
<dbReference type="InterPro" id="IPR033480">
    <property type="entry name" value="sCache_2"/>
</dbReference>
<evidence type="ECO:0000256" key="5">
    <source>
        <dbReference type="ARBA" id="ARBA00023136"/>
    </source>
</evidence>
<dbReference type="EMBL" id="RPOK01000003">
    <property type="protein sequence ID" value="RPJ66627.1"/>
    <property type="molecule type" value="Genomic_DNA"/>
</dbReference>
<feature type="domain" description="Methyl-accepting transducer" evidence="11">
    <location>
        <begin position="265"/>
        <end position="501"/>
    </location>
</feature>
<reference evidence="12 13" key="1">
    <citation type="submission" date="2018-11" db="EMBL/GenBank/DDBJ databases">
        <authorList>
            <person name="Ye M.-Q."/>
            <person name="Du Z.-J."/>
        </authorList>
    </citation>
    <scope>NUCLEOTIDE SEQUENCE [LARGE SCALE GENOMIC DNA]</scope>
    <source>
        <strain evidence="12 13">U0105</strain>
    </source>
</reference>
<keyword evidence="4 10" id="KW-1133">Transmembrane helix</keyword>
<evidence type="ECO:0000256" key="7">
    <source>
        <dbReference type="ARBA" id="ARBA00029447"/>
    </source>
</evidence>
<keyword evidence="9" id="KW-0175">Coiled coil</keyword>
<organism evidence="12 13">
    <name type="scientific">Alteromonas sediminis</name>
    <dbReference type="NCBI Taxonomy" id="2259342"/>
    <lineage>
        <taxon>Bacteria</taxon>
        <taxon>Pseudomonadati</taxon>
        <taxon>Pseudomonadota</taxon>
        <taxon>Gammaproteobacteria</taxon>
        <taxon>Alteromonadales</taxon>
        <taxon>Alteromonadaceae</taxon>
        <taxon>Alteromonas/Salinimonas group</taxon>
        <taxon>Alteromonas</taxon>
    </lineage>
</organism>
<comment type="subcellular location">
    <subcellularLocation>
        <location evidence="1">Cell membrane</location>
        <topology evidence="1">Multi-pass membrane protein</topology>
    </subcellularLocation>
</comment>
<dbReference type="PRINTS" id="PR00260">
    <property type="entry name" value="CHEMTRNSDUCR"/>
</dbReference>
<keyword evidence="13" id="KW-1185">Reference proteome</keyword>
<dbReference type="SMART" id="SM00283">
    <property type="entry name" value="MA"/>
    <property type="match status" value="1"/>
</dbReference>
<dbReference type="SMART" id="SM01049">
    <property type="entry name" value="Cache_2"/>
    <property type="match status" value="1"/>
</dbReference>
<dbReference type="GO" id="GO:0004888">
    <property type="term" value="F:transmembrane signaling receptor activity"/>
    <property type="evidence" value="ECO:0007669"/>
    <property type="project" value="InterPro"/>
</dbReference>
<evidence type="ECO:0000256" key="2">
    <source>
        <dbReference type="ARBA" id="ARBA00022475"/>
    </source>
</evidence>
<dbReference type="Gene3D" id="3.30.450.20">
    <property type="entry name" value="PAS domain"/>
    <property type="match status" value="1"/>
</dbReference>
<comment type="similarity">
    <text evidence="7">Belongs to the methyl-accepting chemotaxis (MCP) protein family.</text>
</comment>
<accession>A0A3N5XZC6</accession>
<dbReference type="GO" id="GO:0005886">
    <property type="term" value="C:plasma membrane"/>
    <property type="evidence" value="ECO:0007669"/>
    <property type="project" value="UniProtKB-SubCell"/>
</dbReference>
<keyword evidence="6 8" id="KW-0807">Transducer</keyword>
<dbReference type="FunFam" id="1.10.287.950:FF:000001">
    <property type="entry name" value="Methyl-accepting chemotaxis sensory transducer"/>
    <property type="match status" value="1"/>
</dbReference>
<proteinExistence type="inferred from homology"/>
<dbReference type="GO" id="GO:0007165">
    <property type="term" value="P:signal transduction"/>
    <property type="evidence" value="ECO:0007669"/>
    <property type="project" value="UniProtKB-KW"/>
</dbReference>
<dbReference type="SUPFAM" id="SSF58104">
    <property type="entry name" value="Methyl-accepting chemotaxis protein (MCP) signaling domain"/>
    <property type="match status" value="1"/>
</dbReference>
<dbReference type="Pfam" id="PF17200">
    <property type="entry name" value="sCache_2"/>
    <property type="match status" value="1"/>
</dbReference>
<comment type="caution">
    <text evidence="12">The sequence shown here is derived from an EMBL/GenBank/DDBJ whole genome shotgun (WGS) entry which is preliminary data.</text>
</comment>
<dbReference type="Proteomes" id="UP000275281">
    <property type="component" value="Unassembled WGS sequence"/>
</dbReference>